<keyword evidence="2" id="KW-1185">Reference proteome</keyword>
<dbReference type="InterPro" id="IPR032675">
    <property type="entry name" value="LRR_dom_sf"/>
</dbReference>
<dbReference type="InterPro" id="IPR001611">
    <property type="entry name" value="Leu-rich_rpt"/>
</dbReference>
<accession>A0A1H0IG94</accession>
<organism evidence="1 2">
    <name type="scientific">Pedobacter steynii</name>
    <dbReference type="NCBI Taxonomy" id="430522"/>
    <lineage>
        <taxon>Bacteria</taxon>
        <taxon>Pseudomonadati</taxon>
        <taxon>Bacteroidota</taxon>
        <taxon>Sphingobacteriia</taxon>
        <taxon>Sphingobacteriales</taxon>
        <taxon>Sphingobacteriaceae</taxon>
        <taxon>Pedobacter</taxon>
    </lineage>
</organism>
<dbReference type="Gene3D" id="3.80.10.10">
    <property type="entry name" value="Ribonuclease Inhibitor"/>
    <property type="match status" value="1"/>
</dbReference>
<dbReference type="AlphaFoldDB" id="A0A1H0IG94"/>
<reference evidence="2" key="1">
    <citation type="submission" date="2016-10" db="EMBL/GenBank/DDBJ databases">
        <authorList>
            <person name="Varghese N."/>
            <person name="Submissions S."/>
        </authorList>
    </citation>
    <scope>NUCLEOTIDE SEQUENCE [LARGE SCALE GENOMIC DNA]</scope>
    <source>
        <strain evidence="2">DSM 19110</strain>
    </source>
</reference>
<evidence type="ECO:0000313" key="1">
    <source>
        <dbReference type="EMBL" id="SDO30310.1"/>
    </source>
</evidence>
<dbReference type="Pfam" id="PF13516">
    <property type="entry name" value="LRR_6"/>
    <property type="match status" value="2"/>
</dbReference>
<proteinExistence type="predicted"/>
<dbReference type="SUPFAM" id="SSF52047">
    <property type="entry name" value="RNI-like"/>
    <property type="match status" value="1"/>
</dbReference>
<protein>
    <recommendedName>
        <fullName evidence="3">Leucine Rich repeat-containing protein</fullName>
    </recommendedName>
</protein>
<evidence type="ECO:0008006" key="3">
    <source>
        <dbReference type="Google" id="ProtNLM"/>
    </source>
</evidence>
<gene>
    <name evidence="1" type="ORF">SAMN05421820_113141</name>
</gene>
<name>A0A1H0IG94_9SPHI</name>
<dbReference type="Proteomes" id="UP000183200">
    <property type="component" value="Unassembled WGS sequence"/>
</dbReference>
<dbReference type="RefSeq" id="WP_074612335.1">
    <property type="nucleotide sequence ID" value="NZ_FNGY01000013.1"/>
</dbReference>
<dbReference type="EMBL" id="FNGY01000013">
    <property type="protein sequence ID" value="SDO30310.1"/>
    <property type="molecule type" value="Genomic_DNA"/>
</dbReference>
<evidence type="ECO:0000313" key="2">
    <source>
        <dbReference type="Proteomes" id="UP000183200"/>
    </source>
</evidence>
<dbReference type="OrthoDB" id="757190at2"/>
<sequence>MRRKKLQRLKEEQFWANFCYFNLPDGVNEIPTSFKRVNFRIYNVDDEGLLRMVGYVKSIEQLDLDGTDITNEGIGYLTQLEVLKELRLKECSAIDNGCIDFLCEIQSLELLHLGGTGISPDGLEKIGCLRNLKLLLVSASEGDEEFLSKIEAALPPECEFLVNHKAYERKRPDHFSGFRDV</sequence>